<dbReference type="EMBL" id="JBIMSO010000051">
    <property type="protein sequence ID" value="MFH5209220.1"/>
    <property type="molecule type" value="Genomic_DNA"/>
</dbReference>
<name>A0ABW7JNB1_9NOCA</name>
<reference evidence="2 3" key="1">
    <citation type="submission" date="2024-10" db="EMBL/GenBank/DDBJ databases">
        <authorList>
            <person name="Riesco R."/>
        </authorList>
    </citation>
    <scope>NUCLEOTIDE SEQUENCE [LARGE SCALE GENOMIC DNA]</scope>
    <source>
        <strain evidence="2 3">NCIMB 15449</strain>
    </source>
</reference>
<protein>
    <recommendedName>
        <fullName evidence="4">HTH cro/C1-type domain-containing protein</fullName>
    </recommendedName>
</protein>
<organism evidence="2 3">
    <name type="scientific">Antrihabitans spumae</name>
    <dbReference type="NCBI Taxonomy" id="3373370"/>
    <lineage>
        <taxon>Bacteria</taxon>
        <taxon>Bacillati</taxon>
        <taxon>Actinomycetota</taxon>
        <taxon>Actinomycetes</taxon>
        <taxon>Mycobacteriales</taxon>
        <taxon>Nocardiaceae</taxon>
        <taxon>Antrihabitans</taxon>
    </lineage>
</organism>
<evidence type="ECO:0000313" key="3">
    <source>
        <dbReference type="Proteomes" id="UP001609175"/>
    </source>
</evidence>
<sequence length="306" mass="33738">MTRRQTQNAKLIPSWQTAPTRRYTGSSRCYTANYQLVVCQRIPRFAEIICNTFGMTVLRNSEYFARHVVSRMAELGLTQVAVHERGGPSDTTLRKIIEGAPVGMTVATLLKLDQALDWARGSAARTLAGGDPVKTENPTESPIDRQRFMEYARNVLDVPSSRYDDHFDRADRMLTHARDSVRRSDFQIALYGLEGVQSTVELLINRISLLEGASNAQPAPSTPPSSSSQSGTPSEANEDQATAADNAQGLIDNNQAVDVVGDTQTDYDLAGWDSRIEPTGTVEQERRKHEIEPEDVSQDPGSDEPA</sequence>
<feature type="compositionally biased region" description="Acidic residues" evidence="1">
    <location>
        <begin position="292"/>
        <end position="306"/>
    </location>
</feature>
<feature type="region of interest" description="Disordered" evidence="1">
    <location>
        <begin position="214"/>
        <end position="306"/>
    </location>
</feature>
<dbReference type="Proteomes" id="UP001609175">
    <property type="component" value="Unassembled WGS sequence"/>
</dbReference>
<accession>A0ABW7JNB1</accession>
<feature type="compositionally biased region" description="Low complexity" evidence="1">
    <location>
        <begin position="214"/>
        <end position="234"/>
    </location>
</feature>
<evidence type="ECO:0008006" key="4">
    <source>
        <dbReference type="Google" id="ProtNLM"/>
    </source>
</evidence>
<dbReference type="RefSeq" id="WP_395114918.1">
    <property type="nucleotide sequence ID" value="NZ_JBIMSO010000051.1"/>
</dbReference>
<evidence type="ECO:0000256" key="1">
    <source>
        <dbReference type="SAM" id="MobiDB-lite"/>
    </source>
</evidence>
<comment type="caution">
    <text evidence="2">The sequence shown here is derived from an EMBL/GenBank/DDBJ whole genome shotgun (WGS) entry which is preliminary data.</text>
</comment>
<evidence type="ECO:0000313" key="2">
    <source>
        <dbReference type="EMBL" id="MFH5209220.1"/>
    </source>
</evidence>
<gene>
    <name evidence="2" type="ORF">ACHIPZ_13600</name>
</gene>
<feature type="compositionally biased region" description="Polar residues" evidence="1">
    <location>
        <begin position="239"/>
        <end position="266"/>
    </location>
</feature>
<proteinExistence type="predicted"/>